<dbReference type="SMART" id="SM01217">
    <property type="entry name" value="Fn3_like"/>
    <property type="match status" value="1"/>
</dbReference>
<comment type="similarity">
    <text evidence="1 4">Belongs to the glycosyl hydrolase 3 family.</text>
</comment>
<keyword evidence="2 4" id="KW-0378">Hydrolase</keyword>
<dbReference type="InterPro" id="IPR013783">
    <property type="entry name" value="Ig-like_fold"/>
</dbReference>
<dbReference type="Gene3D" id="3.40.50.1700">
    <property type="entry name" value="Glycoside hydrolase family 3 C-terminal domain"/>
    <property type="match status" value="1"/>
</dbReference>
<dbReference type="Pfam" id="PF00933">
    <property type="entry name" value="Glyco_hydro_3"/>
    <property type="match status" value="1"/>
</dbReference>
<accession>A0ABX7YKJ7</accession>
<keyword evidence="4" id="KW-0326">Glycosidase</keyword>
<sequence length="770" mass="86747">MKEIKDIVKSLTLEEKASLCQGSSFWETKEIKEKGIPAILMTDGPHGLRKESEEKDQYGMNLSLPATCFPTASSIANSWNEDLIWRVGEALGKECIAENVSILLGPGVNIKRSPLCGRNFEYFSEDPYLSSHMAKSQILGIQSMGIGASLKHFAVNNQETQRMTVDAKVDERTLREIYLASFETAIKIAKPWTIMAAYNKVNGEYCCEHSHLLNEILRDEWQYDGVVLSDWGATNNQIVGIQNGFDLRMPFNGDYYTKVLIEAVETGKLAECVLDKTVTRILTLVKKCIKNELTATFSKEEHHQLAVEAAIESAVLLKNEHSTLPITRNTKIAIIGRLAQHIRYQGGGSSHVIPSKYKTLLNVLEDDYPDVEYTYSPGYRLKQDVDDSQYISEALIAAETVDAVLFCLGLPNTWESEGLDRKHLEIPKNQQHLLKQLSALNKPIICLLFSGSPVEMPWLGNVESLLYFSTAGQGMSEAAWKLVFGERNPSGKLAETFPISLSHTPTSLTFPEKEQANYAEGIYVGYRYYDKKKISTLFDFGFGLSYTSWEYQNLNISQSCLDFTKEESLIVSVDVTNTGSRAGREIVQLYVSKEEPKVHRPIKELKGFKKVFCLPGETKTVTFILDRRSFAYYEEKIHDWYVEDGNYLIMIGKSVRDIVQQEILKINNNPLPVMFSPQSTVGEIREHPAASEVLKAVFSKMMPPKKTENKTVNDITDEENFTDKAMAYDSMAEAMPLIKISDMTAGLVTIEAIYQIVEQLNQAVMKSQRN</sequence>
<reference evidence="6 7" key="1">
    <citation type="submission" date="2021-04" db="EMBL/GenBank/DDBJ databases">
        <title>Complete genome sequence of a novel Streptococcus species.</title>
        <authorList>
            <person name="Teng J.L.L."/>
        </authorList>
    </citation>
    <scope>NUCLEOTIDE SEQUENCE [LARGE SCALE GENOMIC DNA]</scope>
    <source>
        <strain evidence="6 7">HKU75</strain>
    </source>
</reference>
<dbReference type="PRINTS" id="PR00133">
    <property type="entry name" value="GLHYDRLASE3"/>
</dbReference>
<dbReference type="InterPro" id="IPR036962">
    <property type="entry name" value="Glyco_hydro_3_N_sf"/>
</dbReference>
<dbReference type="InterPro" id="IPR017853">
    <property type="entry name" value="GH"/>
</dbReference>
<dbReference type="PROSITE" id="PS00775">
    <property type="entry name" value="GLYCOSYL_HYDROL_F3"/>
    <property type="match status" value="1"/>
</dbReference>
<dbReference type="EMBL" id="CP073084">
    <property type="protein sequence ID" value="QUE54033.1"/>
    <property type="molecule type" value="Genomic_DNA"/>
</dbReference>
<dbReference type="PANTHER" id="PTHR42715">
    <property type="entry name" value="BETA-GLUCOSIDASE"/>
    <property type="match status" value="1"/>
</dbReference>
<evidence type="ECO:0000256" key="3">
    <source>
        <dbReference type="ARBA" id="ARBA00023277"/>
    </source>
</evidence>
<evidence type="ECO:0000259" key="5">
    <source>
        <dbReference type="SMART" id="SM01217"/>
    </source>
</evidence>
<dbReference type="InterPro" id="IPR026891">
    <property type="entry name" value="Fn3-like"/>
</dbReference>
<dbReference type="Pfam" id="PF14310">
    <property type="entry name" value="Fn3-like"/>
    <property type="match status" value="1"/>
</dbReference>
<dbReference type="Pfam" id="PF01915">
    <property type="entry name" value="Glyco_hydro_3_C"/>
    <property type="match status" value="1"/>
</dbReference>
<dbReference type="SUPFAM" id="SSF51445">
    <property type="entry name" value="(Trans)glycosidases"/>
    <property type="match status" value="1"/>
</dbReference>
<dbReference type="PANTHER" id="PTHR42715:SF10">
    <property type="entry name" value="BETA-GLUCOSIDASE"/>
    <property type="match status" value="1"/>
</dbReference>
<dbReference type="InterPro" id="IPR002772">
    <property type="entry name" value="Glyco_hydro_3_C"/>
</dbReference>
<dbReference type="InterPro" id="IPR019800">
    <property type="entry name" value="Glyco_hydro_3_AS"/>
</dbReference>
<keyword evidence="7" id="KW-1185">Reference proteome</keyword>
<dbReference type="Gene3D" id="3.20.20.300">
    <property type="entry name" value="Glycoside hydrolase, family 3, N-terminal domain"/>
    <property type="match status" value="1"/>
</dbReference>
<dbReference type="InterPro" id="IPR036881">
    <property type="entry name" value="Glyco_hydro_3_C_sf"/>
</dbReference>
<keyword evidence="3" id="KW-0119">Carbohydrate metabolism</keyword>
<protein>
    <submittedName>
        <fullName evidence="6">Glycoside hydrolase family 3 C-terminal domain-containing protein</fullName>
    </submittedName>
</protein>
<dbReference type="RefSeq" id="WP_212570184.1">
    <property type="nucleotide sequence ID" value="NZ_CP073084.1"/>
</dbReference>
<dbReference type="Gene3D" id="2.60.40.10">
    <property type="entry name" value="Immunoglobulins"/>
    <property type="match status" value="1"/>
</dbReference>
<feature type="domain" description="Fibronectin type III-like" evidence="5">
    <location>
        <begin position="585"/>
        <end position="655"/>
    </location>
</feature>
<name>A0ABX7YKJ7_9STRE</name>
<dbReference type="SUPFAM" id="SSF52279">
    <property type="entry name" value="Beta-D-glucan exohydrolase, C-terminal domain"/>
    <property type="match status" value="1"/>
</dbReference>
<proteinExistence type="inferred from homology"/>
<organism evidence="6 7">
    <name type="scientific">Streptococcus oriscaviae</name>
    <dbReference type="NCBI Taxonomy" id="2781599"/>
    <lineage>
        <taxon>Bacteria</taxon>
        <taxon>Bacillati</taxon>
        <taxon>Bacillota</taxon>
        <taxon>Bacilli</taxon>
        <taxon>Lactobacillales</taxon>
        <taxon>Streptococcaceae</taxon>
        <taxon>Streptococcus</taxon>
    </lineage>
</organism>
<dbReference type="GO" id="GO:0016787">
    <property type="term" value="F:hydrolase activity"/>
    <property type="evidence" value="ECO:0007669"/>
    <property type="project" value="UniProtKB-KW"/>
</dbReference>
<evidence type="ECO:0000256" key="2">
    <source>
        <dbReference type="ARBA" id="ARBA00022801"/>
    </source>
</evidence>
<evidence type="ECO:0000256" key="4">
    <source>
        <dbReference type="RuleBase" id="RU361161"/>
    </source>
</evidence>
<dbReference type="InterPro" id="IPR001764">
    <property type="entry name" value="Glyco_hydro_3_N"/>
</dbReference>
<gene>
    <name evidence="6" type="ORF">INT76_09410</name>
</gene>
<evidence type="ECO:0000313" key="7">
    <source>
        <dbReference type="Proteomes" id="UP000677616"/>
    </source>
</evidence>
<evidence type="ECO:0000313" key="6">
    <source>
        <dbReference type="EMBL" id="QUE54033.1"/>
    </source>
</evidence>
<evidence type="ECO:0000256" key="1">
    <source>
        <dbReference type="ARBA" id="ARBA00005336"/>
    </source>
</evidence>
<dbReference type="InterPro" id="IPR050288">
    <property type="entry name" value="Cellulose_deg_GH3"/>
</dbReference>
<dbReference type="Proteomes" id="UP000677616">
    <property type="component" value="Chromosome"/>
</dbReference>